<feature type="transmembrane region" description="Helical" evidence="7">
    <location>
        <begin position="293"/>
        <end position="325"/>
    </location>
</feature>
<evidence type="ECO:0000256" key="4">
    <source>
        <dbReference type="ARBA" id="ARBA00022989"/>
    </source>
</evidence>
<protein>
    <recommendedName>
        <fullName evidence="8">Cation/H+ exchanger transmembrane domain-containing protein</fullName>
    </recommendedName>
</protein>
<dbReference type="PANTHER" id="PTHR31102">
    <property type="match status" value="1"/>
</dbReference>
<feature type="transmembrane region" description="Helical" evidence="7">
    <location>
        <begin position="233"/>
        <end position="257"/>
    </location>
</feature>
<keyword evidence="4 7" id="KW-1133">Transmembrane helix</keyword>
<comment type="similarity">
    <text evidence="2">Belongs to the monovalent cation:proton antiporter 1 (CPA1) transporter (TC 2.A.36) family.</text>
</comment>
<reference evidence="9" key="3">
    <citation type="submission" date="2025-09" db="UniProtKB">
        <authorList>
            <consortium name="Ensembl"/>
        </authorList>
    </citation>
    <scope>IDENTIFICATION</scope>
</reference>
<dbReference type="InterPro" id="IPR051843">
    <property type="entry name" value="CPA1_transporter"/>
</dbReference>
<reference evidence="9 10" key="1">
    <citation type="submission" date="2019-04" db="EMBL/GenBank/DDBJ databases">
        <authorList>
            <consortium name="Wellcome Sanger Institute Data Sharing"/>
        </authorList>
    </citation>
    <scope>NUCLEOTIDE SEQUENCE [LARGE SCALE GENOMIC DNA]</scope>
</reference>
<name>A0A8C9VQG7_SCLFO</name>
<evidence type="ECO:0000256" key="1">
    <source>
        <dbReference type="ARBA" id="ARBA00004141"/>
    </source>
</evidence>
<feature type="region of interest" description="Disordered" evidence="6">
    <location>
        <begin position="1"/>
        <end position="28"/>
    </location>
</feature>
<dbReference type="AlphaFoldDB" id="A0A8C9VQG7"/>
<keyword evidence="10" id="KW-1185">Reference proteome</keyword>
<feature type="transmembrane region" description="Helical" evidence="7">
    <location>
        <begin position="403"/>
        <end position="423"/>
    </location>
</feature>
<evidence type="ECO:0000256" key="3">
    <source>
        <dbReference type="ARBA" id="ARBA00022692"/>
    </source>
</evidence>
<dbReference type="Proteomes" id="UP000694397">
    <property type="component" value="Chromosome 3"/>
</dbReference>
<dbReference type="Ensembl" id="ENSSFOT00015043710.1">
    <property type="protein sequence ID" value="ENSSFOP00015063313.1"/>
    <property type="gene ID" value="ENSSFOG00015016983.2"/>
</dbReference>
<feature type="transmembrane region" description="Helical" evidence="7">
    <location>
        <begin position="72"/>
        <end position="90"/>
    </location>
</feature>
<feature type="transmembrane region" description="Helical" evidence="7">
    <location>
        <begin position="102"/>
        <end position="119"/>
    </location>
</feature>
<keyword evidence="3 7" id="KW-0812">Transmembrane</keyword>
<feature type="transmembrane region" description="Helical" evidence="7">
    <location>
        <begin position="42"/>
        <end position="60"/>
    </location>
</feature>
<feature type="transmembrane region" description="Helical" evidence="7">
    <location>
        <begin position="163"/>
        <end position="183"/>
    </location>
</feature>
<gene>
    <name evidence="9" type="primary">LOC108926013</name>
</gene>
<dbReference type="GeneTree" id="ENSGT00390000013285"/>
<dbReference type="GO" id="GO:0015297">
    <property type="term" value="F:antiporter activity"/>
    <property type="evidence" value="ECO:0007669"/>
    <property type="project" value="InterPro"/>
</dbReference>
<organism evidence="9 10">
    <name type="scientific">Scleropages formosus</name>
    <name type="common">Asian bonytongue</name>
    <name type="synonym">Osteoglossum formosum</name>
    <dbReference type="NCBI Taxonomy" id="113540"/>
    <lineage>
        <taxon>Eukaryota</taxon>
        <taxon>Metazoa</taxon>
        <taxon>Chordata</taxon>
        <taxon>Craniata</taxon>
        <taxon>Vertebrata</taxon>
        <taxon>Euteleostomi</taxon>
        <taxon>Actinopterygii</taxon>
        <taxon>Neopterygii</taxon>
        <taxon>Teleostei</taxon>
        <taxon>Osteoglossocephala</taxon>
        <taxon>Osteoglossomorpha</taxon>
        <taxon>Osteoglossiformes</taxon>
        <taxon>Osteoglossidae</taxon>
        <taxon>Scleropages</taxon>
    </lineage>
</organism>
<comment type="subcellular location">
    <subcellularLocation>
        <location evidence="1">Membrane</location>
        <topology evidence="1">Multi-pass membrane protein</topology>
    </subcellularLocation>
</comment>
<evidence type="ECO:0000256" key="5">
    <source>
        <dbReference type="ARBA" id="ARBA00023136"/>
    </source>
</evidence>
<dbReference type="GO" id="GO:0016020">
    <property type="term" value="C:membrane"/>
    <property type="evidence" value="ECO:0007669"/>
    <property type="project" value="UniProtKB-SubCell"/>
</dbReference>
<feature type="transmembrane region" description="Helical" evidence="7">
    <location>
        <begin position="189"/>
        <end position="212"/>
    </location>
</feature>
<feature type="region of interest" description="Disordered" evidence="6">
    <location>
        <begin position="472"/>
        <end position="502"/>
    </location>
</feature>
<evidence type="ECO:0000256" key="7">
    <source>
        <dbReference type="SAM" id="Phobius"/>
    </source>
</evidence>
<evidence type="ECO:0000259" key="8">
    <source>
        <dbReference type="Pfam" id="PF00999"/>
    </source>
</evidence>
<evidence type="ECO:0000256" key="2">
    <source>
        <dbReference type="ARBA" id="ARBA00007367"/>
    </source>
</evidence>
<reference evidence="9" key="2">
    <citation type="submission" date="2025-08" db="UniProtKB">
        <authorList>
            <consortium name="Ensembl"/>
        </authorList>
    </citation>
    <scope>IDENTIFICATION</scope>
</reference>
<feature type="compositionally biased region" description="Polar residues" evidence="6">
    <location>
        <begin position="489"/>
        <end position="502"/>
    </location>
</feature>
<dbReference type="InterPro" id="IPR006153">
    <property type="entry name" value="Cation/H_exchanger_TM"/>
</dbReference>
<feature type="transmembrane region" description="Helical" evidence="7">
    <location>
        <begin position="131"/>
        <end position="151"/>
    </location>
</feature>
<keyword evidence="5 7" id="KW-0472">Membrane</keyword>
<dbReference type="PANTHER" id="PTHR31102:SF22">
    <property type="entry name" value="SODIUM_HYDROGEN EXCHANGER 9B2-LIKE"/>
    <property type="match status" value="1"/>
</dbReference>
<dbReference type="Pfam" id="PF00999">
    <property type="entry name" value="Na_H_Exchanger"/>
    <property type="match status" value="1"/>
</dbReference>
<feature type="domain" description="Cation/H+ exchanger transmembrane" evidence="8">
    <location>
        <begin position="88"/>
        <end position="461"/>
    </location>
</feature>
<feature type="transmembrane region" description="Helical" evidence="7">
    <location>
        <begin position="443"/>
        <end position="464"/>
    </location>
</feature>
<evidence type="ECO:0000256" key="6">
    <source>
        <dbReference type="SAM" id="MobiDB-lite"/>
    </source>
</evidence>
<evidence type="ECO:0000313" key="10">
    <source>
        <dbReference type="Proteomes" id="UP000694397"/>
    </source>
</evidence>
<accession>A0A8C9VQG7</accession>
<dbReference type="GO" id="GO:1902600">
    <property type="term" value="P:proton transmembrane transport"/>
    <property type="evidence" value="ECO:0007669"/>
    <property type="project" value="InterPro"/>
</dbReference>
<feature type="transmembrane region" description="Helical" evidence="7">
    <location>
        <begin position="370"/>
        <end position="396"/>
    </location>
</feature>
<evidence type="ECO:0000313" key="9">
    <source>
        <dbReference type="Ensembl" id="ENSSFOP00015063313.1"/>
    </source>
</evidence>
<feature type="transmembrane region" description="Helical" evidence="7">
    <location>
        <begin position="337"/>
        <end position="358"/>
    </location>
</feature>
<sequence>LNKKERKTSHLTANQHSKERPSGALEPPKNNPLNLSCLKRGLTSLAVIMAFVLFGAVWSITEKECLPGGNLFGIVLLFISAVCGGKLVGLIQFPTLPPFPPLLGMLLAGILLHSVPVVSDAVHIDFRWSAALRNIALAVILTRAGLGLDAAALRKLKAVCVRVAMGPCMVEACTVALVSHFLMALPWTWAFILGFVLSAVSPAVVVPSMLLLQKDGFGVDKGIPTLLMAAGSFDDVLAITGFTTCLGTAFATGVLFITDRSAGFVPSLNTPAVKLDFSFCFAPKEDLVIRRSFLLLGLSVFAVFASRVAGFSGAGGLCTLVMAFLAGLSWKQSKVGLSFAICVIWDVFQPLLFGLIGAEITISALDPSTVGLGLAVLGIGLLVRVLITFTMVLFAGFNFKEKVFIALAWIPKATVQAAIGSTALDMARRQGDAVLEKYGMDVLTVAVLAILVTAPIGALSIGLAGPRLLQKQTDPNQGNGCPQGEPPTASFSLPYSHTASLS</sequence>
<proteinExistence type="inferred from homology"/>